<evidence type="ECO:0000256" key="1">
    <source>
        <dbReference type="SAM" id="MobiDB-lite"/>
    </source>
</evidence>
<organism evidence="2 3">
    <name type="scientific">Rhodopirellula baltica (strain DSM 10527 / NCIMB 13988 / SH1)</name>
    <dbReference type="NCBI Taxonomy" id="243090"/>
    <lineage>
        <taxon>Bacteria</taxon>
        <taxon>Pseudomonadati</taxon>
        <taxon>Planctomycetota</taxon>
        <taxon>Planctomycetia</taxon>
        <taxon>Pirellulales</taxon>
        <taxon>Pirellulaceae</taxon>
        <taxon>Rhodopirellula</taxon>
    </lineage>
</organism>
<dbReference type="AlphaFoldDB" id="Q7UJK2"/>
<sequence length="86" mass="9845">MLSVTSVAKSPPQRSRIRQEFGSHHLNHLNSGESSDNRRPGYYLAPSRCFETKRGVQPHPQDPTRSVQSPRQVQPGLRRPRHNPPR</sequence>
<dbReference type="EnsemblBacteria" id="CAD77256">
    <property type="protein sequence ID" value="CAD77256"/>
    <property type="gene ID" value="RB11845"/>
</dbReference>
<dbReference type="KEGG" id="rba:RB11845"/>
<feature type="compositionally biased region" description="Polar residues" evidence="1">
    <location>
        <begin position="63"/>
        <end position="72"/>
    </location>
</feature>
<dbReference type="HOGENOM" id="CLU_2495793_0_0_0"/>
<reference evidence="2 3" key="1">
    <citation type="journal article" date="2003" name="Proc. Natl. Acad. Sci. U.S.A.">
        <title>Complete genome sequence of the marine planctomycete Pirellula sp. strain 1.</title>
        <authorList>
            <person name="Gloeckner F.O."/>
            <person name="Kube M."/>
            <person name="Bauer M."/>
            <person name="Teeling H."/>
            <person name="Lombardot T."/>
            <person name="Ludwig W."/>
            <person name="Gade D."/>
            <person name="Beck A."/>
            <person name="Borzym K."/>
            <person name="Heitmann K."/>
            <person name="Rabus R."/>
            <person name="Schlesner H."/>
            <person name="Amann R."/>
            <person name="Reinhardt R."/>
        </authorList>
    </citation>
    <scope>NUCLEOTIDE SEQUENCE [LARGE SCALE GENOMIC DNA]</scope>
    <source>
        <strain evidence="3">DSM 10527 / NCIMB 13988 / SH1</strain>
    </source>
</reference>
<evidence type="ECO:0000313" key="2">
    <source>
        <dbReference type="EMBL" id="CAD77256.1"/>
    </source>
</evidence>
<gene>
    <name evidence="2" type="ordered locus">RB11845</name>
</gene>
<accession>Q7UJK2</accession>
<dbReference type="Pfam" id="PF07628">
    <property type="entry name" value="DUF1589"/>
    <property type="match status" value="1"/>
</dbReference>
<protein>
    <submittedName>
        <fullName evidence="2">Uncharacterized protein</fullName>
    </submittedName>
</protein>
<dbReference type="InParanoid" id="Q7UJK2"/>
<name>Q7UJK2_RHOBA</name>
<evidence type="ECO:0000313" key="3">
    <source>
        <dbReference type="Proteomes" id="UP000001025"/>
    </source>
</evidence>
<proteinExistence type="predicted"/>
<feature type="region of interest" description="Disordered" evidence="1">
    <location>
        <begin position="1"/>
        <end position="86"/>
    </location>
</feature>
<dbReference type="InterPro" id="IPR011480">
    <property type="entry name" value="DUF1589"/>
</dbReference>
<dbReference type="EMBL" id="BX294154">
    <property type="protein sequence ID" value="CAD77256.1"/>
    <property type="molecule type" value="Genomic_DNA"/>
</dbReference>
<dbReference type="OrthoDB" id="9956670at2"/>
<dbReference type="STRING" id="243090.RB11845"/>
<keyword evidence="3" id="KW-1185">Reference proteome</keyword>
<dbReference type="Proteomes" id="UP000001025">
    <property type="component" value="Chromosome"/>
</dbReference>